<evidence type="ECO:0000313" key="2">
    <source>
        <dbReference type="Proteomes" id="UP000805193"/>
    </source>
</evidence>
<reference evidence="1 2" key="1">
    <citation type="journal article" date="2020" name="Cell">
        <title>Large-Scale Comparative Analyses of Tick Genomes Elucidate Their Genetic Diversity and Vector Capacities.</title>
        <authorList>
            <consortium name="Tick Genome and Microbiome Consortium (TIGMIC)"/>
            <person name="Jia N."/>
            <person name="Wang J."/>
            <person name="Shi W."/>
            <person name="Du L."/>
            <person name="Sun Y."/>
            <person name="Zhan W."/>
            <person name="Jiang J.F."/>
            <person name="Wang Q."/>
            <person name="Zhang B."/>
            <person name="Ji P."/>
            <person name="Bell-Sakyi L."/>
            <person name="Cui X.M."/>
            <person name="Yuan T.T."/>
            <person name="Jiang B.G."/>
            <person name="Yang W.F."/>
            <person name="Lam T.T."/>
            <person name="Chang Q.C."/>
            <person name="Ding S.J."/>
            <person name="Wang X.J."/>
            <person name="Zhu J.G."/>
            <person name="Ruan X.D."/>
            <person name="Zhao L."/>
            <person name="Wei J.T."/>
            <person name="Ye R.Z."/>
            <person name="Que T.C."/>
            <person name="Du C.H."/>
            <person name="Zhou Y.H."/>
            <person name="Cheng J.X."/>
            <person name="Dai P.F."/>
            <person name="Guo W.B."/>
            <person name="Han X.H."/>
            <person name="Huang E.J."/>
            <person name="Li L.F."/>
            <person name="Wei W."/>
            <person name="Gao Y.C."/>
            <person name="Liu J.Z."/>
            <person name="Shao H.Z."/>
            <person name="Wang X."/>
            <person name="Wang C.C."/>
            <person name="Yang T.C."/>
            <person name="Huo Q.B."/>
            <person name="Li W."/>
            <person name="Chen H.Y."/>
            <person name="Chen S.E."/>
            <person name="Zhou L.G."/>
            <person name="Ni X.B."/>
            <person name="Tian J.H."/>
            <person name="Sheng Y."/>
            <person name="Liu T."/>
            <person name="Pan Y.S."/>
            <person name="Xia L.Y."/>
            <person name="Li J."/>
            <person name="Zhao F."/>
            <person name="Cao W.C."/>
        </authorList>
    </citation>
    <scope>NUCLEOTIDE SEQUENCE [LARGE SCALE GENOMIC DNA]</scope>
    <source>
        <strain evidence="1">Iper-2018</strain>
    </source>
</reference>
<name>A0AC60P4D8_IXOPE</name>
<protein>
    <submittedName>
        <fullName evidence="1">Uncharacterized protein</fullName>
    </submittedName>
</protein>
<organism evidence="1 2">
    <name type="scientific">Ixodes persulcatus</name>
    <name type="common">Taiga tick</name>
    <dbReference type="NCBI Taxonomy" id="34615"/>
    <lineage>
        <taxon>Eukaryota</taxon>
        <taxon>Metazoa</taxon>
        <taxon>Ecdysozoa</taxon>
        <taxon>Arthropoda</taxon>
        <taxon>Chelicerata</taxon>
        <taxon>Arachnida</taxon>
        <taxon>Acari</taxon>
        <taxon>Parasitiformes</taxon>
        <taxon>Ixodida</taxon>
        <taxon>Ixodoidea</taxon>
        <taxon>Ixodidae</taxon>
        <taxon>Ixodinae</taxon>
        <taxon>Ixodes</taxon>
    </lineage>
</organism>
<dbReference type="Proteomes" id="UP000805193">
    <property type="component" value="Unassembled WGS sequence"/>
</dbReference>
<evidence type="ECO:0000313" key="1">
    <source>
        <dbReference type="EMBL" id="KAG0414278.1"/>
    </source>
</evidence>
<keyword evidence="2" id="KW-1185">Reference proteome</keyword>
<dbReference type="EMBL" id="JABSTQ010011191">
    <property type="protein sequence ID" value="KAG0414278.1"/>
    <property type="molecule type" value="Genomic_DNA"/>
</dbReference>
<proteinExistence type="predicted"/>
<sequence length="131" mass="13981">MTETLSREIIVYTREMVGTFFAQTELLARQPREAEPKARRRRNCANRPLAARGRLSAAVSRFVCGRAMCVIPGATRDGGAGFAAPRVCSDKLGAEVSDLGPCSLAEHSPYTVPEAPGSIGGPPPRSNLGRL</sequence>
<accession>A0AC60P4D8</accession>
<comment type="caution">
    <text evidence="1">The sequence shown here is derived from an EMBL/GenBank/DDBJ whole genome shotgun (WGS) entry which is preliminary data.</text>
</comment>
<gene>
    <name evidence="1" type="ORF">HPB47_008559</name>
</gene>